<reference evidence="1 2" key="2">
    <citation type="journal article" date="2012" name="Proc. Natl. Acad. Sci. U.S.A.">
        <title>Antigenic diversity is generated by distinct evolutionary mechanisms in African trypanosome species.</title>
        <authorList>
            <person name="Jackson A.P."/>
            <person name="Berry A."/>
            <person name="Aslett M."/>
            <person name="Allison H.C."/>
            <person name="Burton P."/>
            <person name="Vavrova-Anderson J."/>
            <person name="Brown R."/>
            <person name="Browne H."/>
            <person name="Corton N."/>
            <person name="Hauser H."/>
            <person name="Gamble J."/>
            <person name="Gilderthorp R."/>
            <person name="Marcello L."/>
            <person name="McQuillan J."/>
            <person name="Otto T.D."/>
            <person name="Quail M.A."/>
            <person name="Sanders M.J."/>
            <person name="van Tonder A."/>
            <person name="Ginger M.L."/>
            <person name="Field M.C."/>
            <person name="Barry J.D."/>
            <person name="Hertz-Fowler C."/>
            <person name="Berriman M."/>
        </authorList>
    </citation>
    <scope>NUCLEOTIDE SEQUENCE [LARGE SCALE GENOMIC DNA]</scope>
    <source>
        <strain evidence="1 2">IL3000</strain>
    </source>
</reference>
<comment type="caution">
    <text evidence="1">The sequence shown here is derived from an EMBL/GenBank/DDBJ whole genome shotgun (WGS) entry which is preliminary data.</text>
</comment>
<name>F9W834_TRYCI</name>
<keyword evidence="2" id="KW-1185">Reference proteome</keyword>
<evidence type="ECO:0000313" key="1">
    <source>
        <dbReference type="EMBL" id="CCD13360.1"/>
    </source>
</evidence>
<reference evidence="2" key="1">
    <citation type="submission" date="2011-07" db="EMBL/GenBank/DDBJ databases">
        <title>Divergent evolution of antigenic variation in African trypanosomes.</title>
        <authorList>
            <person name="Jackson A.P."/>
            <person name="Berry A."/>
            <person name="Allison H.C."/>
            <person name="Burton P."/>
            <person name="Anderson J."/>
            <person name="Aslett M."/>
            <person name="Brown R."/>
            <person name="Corton N."/>
            <person name="Harris D."/>
            <person name="Hauser H."/>
            <person name="Gamble J."/>
            <person name="Gilderthorp R."/>
            <person name="McQuillan J."/>
            <person name="Quail M.A."/>
            <person name="Sanders M."/>
            <person name="Van Tonder A."/>
            <person name="Ginger M.L."/>
            <person name="Donelson J.E."/>
            <person name="Field M.C."/>
            <person name="Barry J.D."/>
            <person name="Berriman M."/>
            <person name="Hertz-Fowler C."/>
        </authorList>
    </citation>
    <scope>NUCLEOTIDE SEQUENCE [LARGE SCALE GENOMIC DNA]</scope>
    <source>
        <strain evidence="2">IL3000</strain>
    </source>
</reference>
<organism evidence="1 2">
    <name type="scientific">Trypanosoma congolense (strain IL3000)</name>
    <dbReference type="NCBI Taxonomy" id="1068625"/>
    <lineage>
        <taxon>Eukaryota</taxon>
        <taxon>Discoba</taxon>
        <taxon>Euglenozoa</taxon>
        <taxon>Kinetoplastea</taxon>
        <taxon>Metakinetoplastina</taxon>
        <taxon>Trypanosomatida</taxon>
        <taxon>Trypanosomatidae</taxon>
        <taxon>Trypanosoma</taxon>
        <taxon>Nannomonas</taxon>
    </lineage>
</organism>
<dbReference type="EMBL" id="CAEQ01001128">
    <property type="protein sequence ID" value="CCD13360.1"/>
    <property type="molecule type" value="Genomic_DNA"/>
</dbReference>
<accession>F9W834</accession>
<gene>
    <name evidence="1" type="ORF">TCIL3000_0_41180</name>
</gene>
<evidence type="ECO:0000313" key="2">
    <source>
        <dbReference type="Proteomes" id="UP000000702"/>
    </source>
</evidence>
<proteinExistence type="predicted"/>
<dbReference type="AlphaFoldDB" id="F9W834"/>
<dbReference type="VEuPathDB" id="TriTrypDB:TcIL3000_0_41180"/>
<protein>
    <submittedName>
        <fullName evidence="1">WGS project CAEQ00000000 data, annotated contig 1698</fullName>
    </submittedName>
</protein>
<feature type="non-terminal residue" evidence="1">
    <location>
        <position position="1"/>
    </location>
</feature>
<sequence>APAHHVKEYEVCCQAAVRSLVCEGEAWLLLGNLGKAISGTHVMPSLMSPIPGA</sequence>
<dbReference type="Proteomes" id="UP000000702">
    <property type="component" value="Unassembled WGS sequence"/>
</dbReference>